<dbReference type="AlphaFoldDB" id="A0A9Q0KDL2"/>
<feature type="domain" description="At4g14310 8-bladed propeller" evidence="2">
    <location>
        <begin position="711"/>
        <end position="994"/>
    </location>
</feature>
<dbReference type="Gene3D" id="2.130.10.10">
    <property type="entry name" value="YVTN repeat-like/Quinoprotein amine dehydrogenase"/>
    <property type="match status" value="1"/>
</dbReference>
<evidence type="ECO:0000256" key="1">
    <source>
        <dbReference type="SAM" id="MobiDB-lite"/>
    </source>
</evidence>
<gene>
    <name evidence="3" type="ORF">NE237_015125</name>
</gene>
<comment type="caution">
    <text evidence="3">The sequence shown here is derived from an EMBL/GenBank/DDBJ whole genome shotgun (WGS) entry which is preliminary data.</text>
</comment>
<feature type="compositionally biased region" description="Polar residues" evidence="1">
    <location>
        <begin position="117"/>
        <end position="129"/>
    </location>
</feature>
<proteinExistence type="predicted"/>
<dbReference type="InterPro" id="IPR057442">
    <property type="entry name" value="Beta-prop_At4g14310"/>
</dbReference>
<feature type="compositionally biased region" description="Basic and acidic residues" evidence="1">
    <location>
        <begin position="154"/>
        <end position="178"/>
    </location>
</feature>
<dbReference type="SUPFAM" id="SSF50998">
    <property type="entry name" value="Quinoprotein alcohol dehydrogenase-like"/>
    <property type="match status" value="1"/>
</dbReference>
<dbReference type="InterPro" id="IPR011047">
    <property type="entry name" value="Quinoprotein_ADH-like_sf"/>
</dbReference>
<evidence type="ECO:0000259" key="2">
    <source>
        <dbReference type="Pfam" id="PF25465"/>
    </source>
</evidence>
<dbReference type="PANTHER" id="PTHR35492:SF1">
    <property type="entry name" value="TRANSDUCIN_WD40 REPEAT-LIKE SUPERFAMILY PROTEIN"/>
    <property type="match status" value="1"/>
</dbReference>
<evidence type="ECO:0000313" key="4">
    <source>
        <dbReference type="Proteomes" id="UP001141806"/>
    </source>
</evidence>
<accession>A0A9Q0KDL2</accession>
<dbReference type="PANTHER" id="PTHR35492">
    <property type="entry name" value="TRANSDUCIN/WD40 REPEAT-LIKE SUPERFAMILY PROTEIN"/>
    <property type="match status" value="1"/>
</dbReference>
<feature type="region of interest" description="Disordered" evidence="1">
    <location>
        <begin position="1"/>
        <end position="103"/>
    </location>
</feature>
<protein>
    <recommendedName>
        <fullName evidence="2">At4g14310 8-bladed propeller domain-containing protein</fullName>
    </recommendedName>
</protein>
<dbReference type="OrthoDB" id="1907242at2759"/>
<dbReference type="Proteomes" id="UP001141806">
    <property type="component" value="Unassembled WGS sequence"/>
</dbReference>
<dbReference type="InterPro" id="IPR045289">
    <property type="entry name" value="At4g14310-like"/>
</dbReference>
<feature type="region of interest" description="Disordered" evidence="1">
    <location>
        <begin position="452"/>
        <end position="485"/>
    </location>
</feature>
<dbReference type="Pfam" id="PF25465">
    <property type="entry name" value="Beta-prop_At4g14310"/>
    <property type="match status" value="1"/>
</dbReference>
<reference evidence="3" key="1">
    <citation type="journal article" date="2023" name="Plant J.">
        <title>The genome of the king protea, Protea cynaroides.</title>
        <authorList>
            <person name="Chang J."/>
            <person name="Duong T.A."/>
            <person name="Schoeman C."/>
            <person name="Ma X."/>
            <person name="Roodt D."/>
            <person name="Barker N."/>
            <person name="Li Z."/>
            <person name="Van de Peer Y."/>
            <person name="Mizrachi E."/>
        </authorList>
    </citation>
    <scope>NUCLEOTIDE SEQUENCE</scope>
    <source>
        <tissue evidence="3">Young leaves</tissue>
    </source>
</reference>
<evidence type="ECO:0000313" key="3">
    <source>
        <dbReference type="EMBL" id="KAJ4968424.1"/>
    </source>
</evidence>
<dbReference type="EMBL" id="JAMYWD010000006">
    <property type="protein sequence ID" value="KAJ4968424.1"/>
    <property type="molecule type" value="Genomic_DNA"/>
</dbReference>
<sequence length="999" mass="109165">MASSSMTIRRVKESGGAGGKITALKPQKTLTPISEKENASSCRKPAGKENSRPLSAISQKPRIRSMPMSQIDKAPGSAKGGESRVRWSTSSTPRGKNSNPSDFARFLSDFRKDRLSTDCSSGSNRSIKTQQRGSVGGNGSGSGQQRRPSLNSNSKEKELKVVGDCKKVDTGKDNRKDPGGIEVVEEIRKLVTFLDLNAKVSARNSRGGMILDACREKVNLSSHSIAPDDRDVNSALGSCIYSNCNLNLSSEVTSHQIPNGLGVMDGSKGKNYLDKNSKESVEVAANGFGNAEKSCDTAYLGSSEKALGVFKGLENLKEKGAQEGKGVRVVNKYPSKLHEKLAFLESKVKRIASDINRTKDMLDMNNMDESKVIISDIQDKISGIEKAMVHINDNGSNLDSSKTVESNILHCNNLEKAELKQVEQPKSLSKGLNHEELESRLFPHCKLLRSRTSLQTSPGSSQNHVSSLPESGVESKPGNGSLSPVDENPIALEFLASLNTNQLKVTRDKRVDLEFCEIQEMDGTATSVAPNVSKFVHGKNEVEIKLNSDEKLEDFEDQENRPVVIIPEEIEDACMDQEHEIGHKASTGGWFVSEGDSVLLAHDDGSCSFYDITNSEEKAEYKPPVGVPPNIWEDCWLVHAPGADGCLGRYVVAASAGNALESGFCSWDFYAKEVRAFHIEEGRPIISSRTVLGPLPHSGSYKRNAFSKVLATENQQWWYKPCGPLIVSTASSQKAVRVYDIRDGEQVMKWDLQKPVSMMDYSSPLQWRNQAKVVIAETENISLWDVSSLNRQALLSITTSGRKISALHVNNTDAELGSGVRQRVSSSEAEGNDGIFCTVEGINVLDFRLPSGVGLKISKLGVSVQSVFSRGDSIFLGCTNAKSTANESPRSRVQQFSLRKGRLLSSYALPDLNAHFHSSAITQVWGNSSFVMGVCSLGLFVFDALKDDGMQSFTTGYENTQKVRDIIGPDDLYSPSFDYLSSRVLVISKDRPALWRHLP</sequence>
<keyword evidence="4" id="KW-1185">Reference proteome</keyword>
<organism evidence="3 4">
    <name type="scientific">Protea cynaroides</name>
    <dbReference type="NCBI Taxonomy" id="273540"/>
    <lineage>
        <taxon>Eukaryota</taxon>
        <taxon>Viridiplantae</taxon>
        <taxon>Streptophyta</taxon>
        <taxon>Embryophyta</taxon>
        <taxon>Tracheophyta</taxon>
        <taxon>Spermatophyta</taxon>
        <taxon>Magnoliopsida</taxon>
        <taxon>Proteales</taxon>
        <taxon>Proteaceae</taxon>
        <taxon>Protea</taxon>
    </lineage>
</organism>
<dbReference type="InterPro" id="IPR015943">
    <property type="entry name" value="WD40/YVTN_repeat-like_dom_sf"/>
</dbReference>
<feature type="region of interest" description="Disordered" evidence="1">
    <location>
        <begin position="115"/>
        <end position="178"/>
    </location>
</feature>
<feature type="compositionally biased region" description="Polar residues" evidence="1">
    <location>
        <begin position="452"/>
        <end position="469"/>
    </location>
</feature>
<feature type="compositionally biased region" description="Polar residues" evidence="1">
    <location>
        <begin position="86"/>
        <end position="101"/>
    </location>
</feature>
<name>A0A9Q0KDL2_9MAGN</name>